<sequence>MPCNSCIPPPPIFDIPPPPDPSLVLHLLIDDIKEVIVHSSRQQFFHSCLIPPFSLFSKLHFGDWLLPFLAIFIFCIFTIIVGLLAILIRKIRRKREIRTTTRNRNDGGMRKKLNRKSNSFVSSPASFTAFQMPESDSSSPSNFSSSSSAFSSVSPQHLNKQKYFHPISSTETMASLTYSLNKQQINKNKSKRCWLLHSNTFSLSHPFNNNIKQINYRCKLPLPPSLPKNNIPVPSFNSKTKSSPKSVAFHFNNNSFNETLPQQFISWKTEKKNKLNNPSCCYGSSEIYEELATDYQENIAEPPYLKRLSNQQSINRLPPPISRPPPLPPEQFNNFEKEIKIESKTESGYGTGKSGREEIKQKINNFSKRENIKNKSPINNNENILSPPNIWTSSTKEEENNEYIYRQQRTYV</sequence>
<feature type="transmembrane region" description="Helical" evidence="2">
    <location>
        <begin position="64"/>
        <end position="88"/>
    </location>
</feature>
<name>A0A1I8BET0_MELHA</name>
<dbReference type="Proteomes" id="UP000095281">
    <property type="component" value="Unplaced"/>
</dbReference>
<proteinExistence type="predicted"/>
<keyword evidence="3" id="KW-1185">Reference proteome</keyword>
<dbReference type="AlphaFoldDB" id="A0A1I8BET0"/>
<keyword evidence="2" id="KW-0812">Transmembrane</keyword>
<evidence type="ECO:0000313" key="3">
    <source>
        <dbReference type="Proteomes" id="UP000095281"/>
    </source>
</evidence>
<protein>
    <submittedName>
        <fullName evidence="4">Uncharacterized protein</fullName>
    </submittedName>
</protein>
<feature type="compositionally biased region" description="Basic and acidic residues" evidence="1">
    <location>
        <begin position="99"/>
        <end position="109"/>
    </location>
</feature>
<evidence type="ECO:0000313" key="4">
    <source>
        <dbReference type="WBParaSite" id="MhA1_Contig2101.frz3.gene8"/>
    </source>
</evidence>
<dbReference type="WBParaSite" id="MhA1_Contig2101.frz3.gene8">
    <property type="protein sequence ID" value="MhA1_Contig2101.frz3.gene8"/>
    <property type="gene ID" value="MhA1_Contig2101.frz3.gene8"/>
</dbReference>
<feature type="region of interest" description="Disordered" evidence="1">
    <location>
        <begin position="99"/>
        <end position="120"/>
    </location>
</feature>
<accession>A0A1I8BET0</accession>
<evidence type="ECO:0000256" key="2">
    <source>
        <dbReference type="SAM" id="Phobius"/>
    </source>
</evidence>
<organism evidence="3 4">
    <name type="scientific">Meloidogyne hapla</name>
    <name type="common">Root-knot nematode worm</name>
    <dbReference type="NCBI Taxonomy" id="6305"/>
    <lineage>
        <taxon>Eukaryota</taxon>
        <taxon>Metazoa</taxon>
        <taxon>Ecdysozoa</taxon>
        <taxon>Nematoda</taxon>
        <taxon>Chromadorea</taxon>
        <taxon>Rhabditida</taxon>
        <taxon>Tylenchina</taxon>
        <taxon>Tylenchomorpha</taxon>
        <taxon>Tylenchoidea</taxon>
        <taxon>Meloidogynidae</taxon>
        <taxon>Meloidogyninae</taxon>
        <taxon>Meloidogyne</taxon>
    </lineage>
</organism>
<evidence type="ECO:0000256" key="1">
    <source>
        <dbReference type="SAM" id="MobiDB-lite"/>
    </source>
</evidence>
<keyword evidence="2" id="KW-0472">Membrane</keyword>
<reference evidence="4" key="1">
    <citation type="submission" date="2016-11" db="UniProtKB">
        <authorList>
            <consortium name="WormBaseParasite"/>
        </authorList>
    </citation>
    <scope>IDENTIFICATION</scope>
</reference>
<keyword evidence="2" id="KW-1133">Transmembrane helix</keyword>